<gene>
    <name evidence="1" type="ordered locus">Pfl01_3491</name>
</gene>
<dbReference type="RefSeq" id="WP_011334855.1">
    <property type="nucleotide sequence ID" value="NC_007492.2"/>
</dbReference>
<protein>
    <submittedName>
        <fullName evidence="1">Uncharacterized protein</fullName>
    </submittedName>
</protein>
<evidence type="ECO:0000313" key="1">
    <source>
        <dbReference type="EMBL" id="ABA75229.1"/>
    </source>
</evidence>
<evidence type="ECO:0000313" key="2">
    <source>
        <dbReference type="Proteomes" id="UP000002704"/>
    </source>
</evidence>
<sequence>MSITEYAQESISLLTPFVAPLAIVREDGLSNEQFALVDAVDAFLGAFEGAVESLAKERSSFILEACMEAVEEALEILTGQMDFFNVDTRVATSSTVIFDNTRINPIPEYKENK</sequence>
<dbReference type="KEGG" id="pfo:Pfl01_3491"/>
<name>Q3KAH5_PSEPF</name>
<dbReference type="AlphaFoldDB" id="Q3KAH5"/>
<dbReference type="HOGENOM" id="CLU_2131340_0_0_6"/>
<reference evidence="1 2" key="1">
    <citation type="journal article" date="2009" name="Genome Biol.">
        <title>Genomic and genetic analyses of diversity and plant interactions of Pseudomonas fluorescens.</title>
        <authorList>
            <person name="Silby M.W."/>
            <person name="Cerdeno-Tarraga A.M."/>
            <person name="Vernikos G.S."/>
            <person name="Giddens S.R."/>
            <person name="Jackson R.W."/>
            <person name="Preston G.M."/>
            <person name="Zhang X.X."/>
            <person name="Moon C.D."/>
            <person name="Gehrig S.M."/>
            <person name="Godfrey S.A."/>
            <person name="Knight C.G."/>
            <person name="Malone J.G."/>
            <person name="Robinson Z."/>
            <person name="Spiers A.J."/>
            <person name="Harris S."/>
            <person name="Challis G.L."/>
            <person name="Yaxley A.M."/>
            <person name="Harris D."/>
            <person name="Seeger K."/>
            <person name="Murphy L."/>
            <person name="Rutter S."/>
            <person name="Squares R."/>
            <person name="Quail M.A."/>
            <person name="Saunders E."/>
            <person name="Mavromatis K."/>
            <person name="Brettin T.S."/>
            <person name="Bentley S.D."/>
            <person name="Hothersall J."/>
            <person name="Stephens E."/>
            <person name="Thomas C.M."/>
            <person name="Parkhill J."/>
            <person name="Levy S.B."/>
            <person name="Rainey P.B."/>
            <person name="Thomson N.R."/>
        </authorList>
    </citation>
    <scope>NUCLEOTIDE SEQUENCE [LARGE SCALE GENOMIC DNA]</scope>
    <source>
        <strain evidence="1 2">Pf0-1</strain>
    </source>
</reference>
<organism evidence="1 2">
    <name type="scientific">Pseudomonas fluorescens (strain Pf0-1)</name>
    <dbReference type="NCBI Taxonomy" id="205922"/>
    <lineage>
        <taxon>Bacteria</taxon>
        <taxon>Pseudomonadati</taxon>
        <taxon>Pseudomonadota</taxon>
        <taxon>Gammaproteobacteria</taxon>
        <taxon>Pseudomonadales</taxon>
        <taxon>Pseudomonadaceae</taxon>
        <taxon>Pseudomonas</taxon>
    </lineage>
</organism>
<dbReference type="EMBL" id="CP000094">
    <property type="protein sequence ID" value="ABA75229.1"/>
    <property type="molecule type" value="Genomic_DNA"/>
</dbReference>
<proteinExistence type="predicted"/>
<dbReference type="Proteomes" id="UP000002704">
    <property type="component" value="Chromosome"/>
</dbReference>
<accession>Q3KAH5</accession>